<sequence>MSHAEIAEKLGVSVSRVRQYLAQAMRQCYVALYGEPT</sequence>
<gene>
    <name evidence="2" type="ORF">PSYJA_38049</name>
</gene>
<dbReference type="EMBL" id="AEAH01002535">
    <property type="protein sequence ID" value="EGH34439.1"/>
    <property type="molecule type" value="Genomic_DNA"/>
</dbReference>
<evidence type="ECO:0000313" key="3">
    <source>
        <dbReference type="Proteomes" id="UP000004471"/>
    </source>
</evidence>
<accession>F3FW47</accession>
<dbReference type="InterPro" id="IPR013249">
    <property type="entry name" value="RNA_pol_sigma70_r4_t2"/>
</dbReference>
<dbReference type="Gene3D" id="1.10.10.10">
    <property type="entry name" value="Winged helix-like DNA-binding domain superfamily/Winged helix DNA-binding domain"/>
    <property type="match status" value="1"/>
</dbReference>
<dbReference type="Pfam" id="PF08281">
    <property type="entry name" value="Sigma70_r4_2"/>
    <property type="match status" value="1"/>
</dbReference>
<protein>
    <submittedName>
        <fullName evidence="2">RNA polymerase sigma factor</fullName>
    </submittedName>
</protein>
<comment type="caution">
    <text evidence="2">The sequence shown here is derived from an EMBL/GenBank/DDBJ whole genome shotgun (WGS) entry which is preliminary data.</text>
</comment>
<dbReference type="SUPFAM" id="SSF88659">
    <property type="entry name" value="Sigma3 and sigma4 domains of RNA polymerase sigma factors"/>
    <property type="match status" value="1"/>
</dbReference>
<name>F3FW47_PSESX</name>
<dbReference type="GO" id="GO:0006352">
    <property type="term" value="P:DNA-templated transcription initiation"/>
    <property type="evidence" value="ECO:0007669"/>
    <property type="project" value="InterPro"/>
</dbReference>
<evidence type="ECO:0000259" key="1">
    <source>
        <dbReference type="Pfam" id="PF08281"/>
    </source>
</evidence>
<dbReference type="AlphaFoldDB" id="F3FW47"/>
<proteinExistence type="predicted"/>
<dbReference type="InterPro" id="IPR013324">
    <property type="entry name" value="RNA_pol_sigma_r3/r4-like"/>
</dbReference>
<dbReference type="InterPro" id="IPR036388">
    <property type="entry name" value="WH-like_DNA-bd_sf"/>
</dbReference>
<dbReference type="HOGENOM" id="CLU_3347543_0_0_6"/>
<organism evidence="2 3">
    <name type="scientific">Pseudomonas syringae pv. japonica str. M301072</name>
    <dbReference type="NCBI Taxonomy" id="629262"/>
    <lineage>
        <taxon>Bacteria</taxon>
        <taxon>Pseudomonadati</taxon>
        <taxon>Pseudomonadota</taxon>
        <taxon>Gammaproteobacteria</taxon>
        <taxon>Pseudomonadales</taxon>
        <taxon>Pseudomonadaceae</taxon>
        <taxon>Pseudomonas</taxon>
        <taxon>Pseudomonas syringae</taxon>
    </lineage>
</organism>
<feature type="domain" description="RNA polymerase sigma factor 70 region 4 type 2" evidence="1">
    <location>
        <begin position="1"/>
        <end position="28"/>
    </location>
</feature>
<dbReference type="GO" id="GO:0003677">
    <property type="term" value="F:DNA binding"/>
    <property type="evidence" value="ECO:0007669"/>
    <property type="project" value="InterPro"/>
</dbReference>
<dbReference type="PATRIC" id="fig|629262.5.peg.5678"/>
<dbReference type="Proteomes" id="UP000004471">
    <property type="component" value="Unassembled WGS sequence"/>
</dbReference>
<reference evidence="2 3" key="1">
    <citation type="journal article" date="2011" name="PLoS Pathog.">
        <title>Dynamic evolution of pathogenicity revealed by sequencing and comparative genomics of 19 Pseudomonas syringae isolates.</title>
        <authorList>
            <person name="Baltrus D.A."/>
            <person name="Nishimura M.T."/>
            <person name="Romanchuk A."/>
            <person name="Chang J.H."/>
            <person name="Mukhtar M.S."/>
            <person name="Cherkis K."/>
            <person name="Roach J."/>
            <person name="Grant S.R."/>
            <person name="Jones C.D."/>
            <person name="Dangl J.L."/>
        </authorList>
    </citation>
    <scope>NUCLEOTIDE SEQUENCE [LARGE SCALE GENOMIC DNA]</scope>
    <source>
        <strain evidence="3">M301072PT</strain>
    </source>
</reference>
<dbReference type="GO" id="GO:0016987">
    <property type="term" value="F:sigma factor activity"/>
    <property type="evidence" value="ECO:0007669"/>
    <property type="project" value="InterPro"/>
</dbReference>
<evidence type="ECO:0000313" key="2">
    <source>
        <dbReference type="EMBL" id="EGH34439.1"/>
    </source>
</evidence>